<dbReference type="GO" id="GO:0003677">
    <property type="term" value="F:DNA binding"/>
    <property type="evidence" value="ECO:0007669"/>
    <property type="project" value="UniProtKB-KW"/>
</dbReference>
<dbReference type="AlphaFoldDB" id="A0A9W6R377"/>
<dbReference type="PANTHER" id="PTHR44688">
    <property type="entry name" value="DNA-BINDING TRANSCRIPTIONAL ACTIVATOR DEVR_DOSR"/>
    <property type="match status" value="1"/>
</dbReference>
<dbReference type="PANTHER" id="PTHR44688:SF16">
    <property type="entry name" value="DNA-BINDING TRANSCRIPTIONAL ACTIVATOR DEVR_DOSR"/>
    <property type="match status" value="1"/>
</dbReference>
<dbReference type="PROSITE" id="PS50043">
    <property type="entry name" value="HTH_LUXR_2"/>
    <property type="match status" value="1"/>
</dbReference>
<reference evidence="5" key="1">
    <citation type="submission" date="2023-03" db="EMBL/GenBank/DDBJ databases">
        <title>Amycolatopsis taiwanensis NBRC 103393.</title>
        <authorList>
            <person name="Ichikawa N."/>
            <person name="Sato H."/>
            <person name="Tonouchi N."/>
        </authorList>
    </citation>
    <scope>NUCLEOTIDE SEQUENCE</scope>
    <source>
        <strain evidence="5">NBRC 103393</strain>
    </source>
</reference>
<dbReference type="EMBL" id="BSTI01000006">
    <property type="protein sequence ID" value="GLY66747.1"/>
    <property type="molecule type" value="Genomic_DNA"/>
</dbReference>
<dbReference type="Proteomes" id="UP001165136">
    <property type="component" value="Unassembled WGS sequence"/>
</dbReference>
<keyword evidence="1" id="KW-0805">Transcription regulation</keyword>
<evidence type="ECO:0000256" key="2">
    <source>
        <dbReference type="ARBA" id="ARBA00023125"/>
    </source>
</evidence>
<evidence type="ECO:0000313" key="5">
    <source>
        <dbReference type="EMBL" id="GLY66747.1"/>
    </source>
</evidence>
<dbReference type="Gene3D" id="1.10.10.10">
    <property type="entry name" value="Winged helix-like DNA-binding domain superfamily/Winged helix DNA-binding domain"/>
    <property type="match status" value="1"/>
</dbReference>
<evidence type="ECO:0000313" key="6">
    <source>
        <dbReference type="Proteomes" id="UP001165136"/>
    </source>
</evidence>
<dbReference type="PRINTS" id="PR00038">
    <property type="entry name" value="HTHLUXR"/>
</dbReference>
<dbReference type="InterPro" id="IPR000792">
    <property type="entry name" value="Tscrpt_reg_LuxR_C"/>
</dbReference>
<protein>
    <submittedName>
        <fullName evidence="5">Helix-turn-helix transcriptional regulator</fullName>
    </submittedName>
</protein>
<keyword evidence="2" id="KW-0238">DNA-binding</keyword>
<dbReference type="InterPro" id="IPR036388">
    <property type="entry name" value="WH-like_DNA-bd_sf"/>
</dbReference>
<dbReference type="SUPFAM" id="SSF46894">
    <property type="entry name" value="C-terminal effector domain of the bipartite response regulators"/>
    <property type="match status" value="1"/>
</dbReference>
<dbReference type="CDD" id="cd06170">
    <property type="entry name" value="LuxR_C_like"/>
    <property type="match status" value="1"/>
</dbReference>
<accession>A0A9W6R377</accession>
<dbReference type="GO" id="GO:0006355">
    <property type="term" value="P:regulation of DNA-templated transcription"/>
    <property type="evidence" value="ECO:0007669"/>
    <property type="project" value="InterPro"/>
</dbReference>
<gene>
    <name evidence="5" type="ORF">Atai01_33660</name>
</gene>
<name>A0A9W6R377_9PSEU</name>
<proteinExistence type="predicted"/>
<evidence type="ECO:0000259" key="4">
    <source>
        <dbReference type="PROSITE" id="PS50043"/>
    </source>
</evidence>
<keyword evidence="3" id="KW-0804">Transcription</keyword>
<evidence type="ECO:0000256" key="1">
    <source>
        <dbReference type="ARBA" id="ARBA00023015"/>
    </source>
</evidence>
<evidence type="ECO:0000256" key="3">
    <source>
        <dbReference type="ARBA" id="ARBA00023163"/>
    </source>
</evidence>
<dbReference type="Pfam" id="PF00196">
    <property type="entry name" value="GerE"/>
    <property type="match status" value="1"/>
</dbReference>
<comment type="caution">
    <text evidence="5">The sequence shown here is derived from an EMBL/GenBank/DDBJ whole genome shotgun (WGS) entry which is preliminary data.</text>
</comment>
<dbReference type="InterPro" id="IPR016032">
    <property type="entry name" value="Sig_transdc_resp-reg_C-effctor"/>
</dbReference>
<feature type="domain" description="HTH luxR-type" evidence="4">
    <location>
        <begin position="144"/>
        <end position="209"/>
    </location>
</feature>
<organism evidence="5 6">
    <name type="scientific">Amycolatopsis taiwanensis</name>
    <dbReference type="NCBI Taxonomy" id="342230"/>
    <lineage>
        <taxon>Bacteria</taxon>
        <taxon>Bacillati</taxon>
        <taxon>Actinomycetota</taxon>
        <taxon>Actinomycetes</taxon>
        <taxon>Pseudonocardiales</taxon>
        <taxon>Pseudonocardiaceae</taxon>
        <taxon>Amycolatopsis</taxon>
    </lineage>
</organism>
<keyword evidence="6" id="KW-1185">Reference proteome</keyword>
<dbReference type="SMART" id="SM00421">
    <property type="entry name" value="HTH_LUXR"/>
    <property type="match status" value="1"/>
</dbReference>
<sequence>MPNVTRLDGAARTRRPVVRVAVRADDPLTRAGLIGELQGGPGIELLDDAEDADVVVAVAGPDLDSLPGGRARLVLIADRPRPAHLWPAIEHGLAVLVPRGEVTTARLLRAIADAHHGRGDLPADQLGSLLRGLTRLHAETLAPRDLTLSGLSRRETDVLRLLADGLDTAEIATRLTYSERTVKNIVHGLLTRLGLRNRTHAVAYALRHELI</sequence>